<feature type="region of interest" description="Disordered" evidence="5">
    <location>
        <begin position="1"/>
        <end position="23"/>
    </location>
</feature>
<evidence type="ECO:0000313" key="7">
    <source>
        <dbReference type="EMBL" id="MFH8551587.1"/>
    </source>
</evidence>
<dbReference type="InterPro" id="IPR047923">
    <property type="entry name" value="ArpA-like"/>
</dbReference>
<dbReference type="PANTHER" id="PTHR30055:SF234">
    <property type="entry name" value="HTH-TYPE TRANSCRIPTIONAL REGULATOR BETI"/>
    <property type="match status" value="1"/>
</dbReference>
<dbReference type="Gene3D" id="1.10.357.10">
    <property type="entry name" value="Tetracycline Repressor, domain 2"/>
    <property type="match status" value="1"/>
</dbReference>
<dbReference type="InterPro" id="IPR036271">
    <property type="entry name" value="Tet_transcr_reg_TetR-rel_C_sf"/>
</dbReference>
<feature type="DNA-binding region" description="H-T-H motif" evidence="4">
    <location>
        <begin position="46"/>
        <end position="65"/>
    </location>
</feature>
<proteinExistence type="predicted"/>
<organism evidence="7 8">
    <name type="scientific">Streptomyces longisporoflavus</name>
    <dbReference type="NCBI Taxonomy" id="28044"/>
    <lineage>
        <taxon>Bacteria</taxon>
        <taxon>Bacillati</taxon>
        <taxon>Actinomycetota</taxon>
        <taxon>Actinomycetes</taxon>
        <taxon>Kitasatosporales</taxon>
        <taxon>Streptomycetaceae</taxon>
        <taxon>Streptomyces</taxon>
    </lineage>
</organism>
<dbReference type="Pfam" id="PF16925">
    <property type="entry name" value="TetR_C_13"/>
    <property type="match status" value="1"/>
</dbReference>
<dbReference type="InterPro" id="IPR009057">
    <property type="entry name" value="Homeodomain-like_sf"/>
</dbReference>
<evidence type="ECO:0000256" key="2">
    <source>
        <dbReference type="ARBA" id="ARBA00023125"/>
    </source>
</evidence>
<gene>
    <name evidence="7" type="ORF">ACH4F9_42080</name>
</gene>
<evidence type="ECO:0000256" key="1">
    <source>
        <dbReference type="ARBA" id="ARBA00023015"/>
    </source>
</evidence>
<dbReference type="SUPFAM" id="SSF46689">
    <property type="entry name" value="Homeodomain-like"/>
    <property type="match status" value="1"/>
</dbReference>
<keyword evidence="3" id="KW-0804">Transcription</keyword>
<dbReference type="InterPro" id="IPR050109">
    <property type="entry name" value="HTH-type_TetR-like_transc_reg"/>
</dbReference>
<dbReference type="EMBL" id="JBIRGQ010000013">
    <property type="protein sequence ID" value="MFH8551587.1"/>
    <property type="molecule type" value="Genomic_DNA"/>
</dbReference>
<keyword evidence="8" id="KW-1185">Reference proteome</keyword>
<dbReference type="InterPro" id="IPR011075">
    <property type="entry name" value="TetR_C"/>
</dbReference>
<dbReference type="RefSeq" id="WP_229871825.1">
    <property type="nucleotide sequence ID" value="NZ_BMTR01000036.1"/>
</dbReference>
<feature type="domain" description="HTH tetR-type" evidence="6">
    <location>
        <begin position="23"/>
        <end position="83"/>
    </location>
</feature>
<name>A0ABW7R2X0_9ACTN</name>
<comment type="caution">
    <text evidence="7">The sequence shown here is derived from an EMBL/GenBank/DDBJ whole genome shotgun (WGS) entry which is preliminary data.</text>
</comment>
<dbReference type="InterPro" id="IPR001647">
    <property type="entry name" value="HTH_TetR"/>
</dbReference>
<keyword evidence="1" id="KW-0805">Transcription regulation</keyword>
<accession>A0ABW7R2X0</accession>
<reference evidence="7 8" key="1">
    <citation type="submission" date="2024-10" db="EMBL/GenBank/DDBJ databases">
        <title>The Natural Products Discovery Center: Release of the First 8490 Sequenced Strains for Exploring Actinobacteria Biosynthetic Diversity.</title>
        <authorList>
            <person name="Kalkreuter E."/>
            <person name="Kautsar S.A."/>
            <person name="Yang D."/>
            <person name="Bader C.D."/>
            <person name="Teijaro C.N."/>
            <person name="Fluegel L."/>
            <person name="Davis C.M."/>
            <person name="Simpson J.R."/>
            <person name="Lauterbach L."/>
            <person name="Steele A.D."/>
            <person name="Gui C."/>
            <person name="Meng S."/>
            <person name="Li G."/>
            <person name="Viehrig K."/>
            <person name="Ye F."/>
            <person name="Su P."/>
            <person name="Kiefer A.F."/>
            <person name="Nichols A."/>
            <person name="Cepeda A.J."/>
            <person name="Yan W."/>
            <person name="Fan B."/>
            <person name="Jiang Y."/>
            <person name="Adhikari A."/>
            <person name="Zheng C.-J."/>
            <person name="Schuster L."/>
            <person name="Cowan T.M."/>
            <person name="Smanski M.J."/>
            <person name="Chevrette M.G."/>
            <person name="De Carvalho L.P.S."/>
            <person name="Shen B."/>
        </authorList>
    </citation>
    <scope>NUCLEOTIDE SEQUENCE [LARGE SCALE GENOMIC DNA]</scope>
    <source>
        <strain evidence="7 8">NPDC017990</strain>
    </source>
</reference>
<dbReference type="NCBIfam" id="NF041196">
    <property type="entry name" value="ScbR_bind_reg"/>
    <property type="match status" value="1"/>
</dbReference>
<evidence type="ECO:0000256" key="3">
    <source>
        <dbReference type="ARBA" id="ARBA00023163"/>
    </source>
</evidence>
<dbReference type="PROSITE" id="PS50977">
    <property type="entry name" value="HTH_TETR_2"/>
    <property type="match status" value="1"/>
</dbReference>
<evidence type="ECO:0000256" key="5">
    <source>
        <dbReference type="SAM" id="MobiDB-lite"/>
    </source>
</evidence>
<protein>
    <submittedName>
        <fullName evidence="7">ScbR family autoregulator-binding transcription factor</fullName>
    </submittedName>
</protein>
<dbReference type="Pfam" id="PF00440">
    <property type="entry name" value="TetR_N"/>
    <property type="match status" value="1"/>
</dbReference>
<dbReference type="Proteomes" id="UP001610818">
    <property type="component" value="Unassembled WGS sequence"/>
</dbReference>
<keyword evidence="2 4" id="KW-0238">DNA-binding</keyword>
<evidence type="ECO:0000259" key="6">
    <source>
        <dbReference type="PROSITE" id="PS50977"/>
    </source>
</evidence>
<evidence type="ECO:0000313" key="8">
    <source>
        <dbReference type="Proteomes" id="UP001610818"/>
    </source>
</evidence>
<dbReference type="SUPFAM" id="SSF48498">
    <property type="entry name" value="Tetracyclin repressor-like, C-terminal domain"/>
    <property type="match status" value="1"/>
</dbReference>
<dbReference type="PRINTS" id="PR00455">
    <property type="entry name" value="HTHTETR"/>
</dbReference>
<evidence type="ECO:0000256" key="4">
    <source>
        <dbReference type="PROSITE-ProRule" id="PRU00335"/>
    </source>
</evidence>
<dbReference type="PANTHER" id="PTHR30055">
    <property type="entry name" value="HTH-TYPE TRANSCRIPTIONAL REGULATOR RUTR"/>
    <property type="match status" value="1"/>
</dbReference>
<feature type="compositionally biased region" description="Basic and acidic residues" evidence="5">
    <location>
        <begin position="13"/>
        <end position="22"/>
    </location>
</feature>
<sequence>MPSTSQPHAARQPTREPKQERARRTRAQILQVAAEVFAQNGYPAVSLQDVADRASMTKGAVYHHYANKEALAVAVVHEHYGRWQPLVAEVRARQLPPLETMLAVLDATAEAFRSDTMVQAGARLQIERSLIGTDLPRPYVGWQELLAGLATEAKTAGQLRADTNPHALARVIVAAFFGMQHISDMLTGREDLIERYTEVRDAIFKGVTTA</sequence>